<dbReference type="Proteomes" id="UP000494115">
    <property type="component" value="Unassembled WGS sequence"/>
</dbReference>
<proteinExistence type="predicted"/>
<evidence type="ECO:0000313" key="2">
    <source>
        <dbReference type="EMBL" id="CAB3784357.1"/>
    </source>
</evidence>
<gene>
    <name evidence="2" type="ORF">LMG28138_01793</name>
</gene>
<name>A0A6S7BAD7_9BURK</name>
<feature type="compositionally biased region" description="Basic residues" evidence="1">
    <location>
        <begin position="54"/>
        <end position="63"/>
    </location>
</feature>
<evidence type="ECO:0000313" key="3">
    <source>
        <dbReference type="Proteomes" id="UP000494115"/>
    </source>
</evidence>
<evidence type="ECO:0000256" key="1">
    <source>
        <dbReference type="SAM" id="MobiDB-lite"/>
    </source>
</evidence>
<feature type="region of interest" description="Disordered" evidence="1">
    <location>
        <begin position="35"/>
        <end position="63"/>
    </location>
</feature>
<dbReference type="AlphaFoldDB" id="A0A6S7BAD7"/>
<organism evidence="2 3">
    <name type="scientific">Pararobbsia alpina</name>
    <dbReference type="NCBI Taxonomy" id="621374"/>
    <lineage>
        <taxon>Bacteria</taxon>
        <taxon>Pseudomonadati</taxon>
        <taxon>Pseudomonadota</taxon>
        <taxon>Betaproteobacteria</taxon>
        <taxon>Burkholderiales</taxon>
        <taxon>Burkholderiaceae</taxon>
        <taxon>Pararobbsia</taxon>
    </lineage>
</organism>
<sequence length="63" mass="6893">MECPTVKVASPVSDDNPHGYIVINESDLTEDHEVFEEAASETSDGEPAGEVPAKRKYTKKTDK</sequence>
<keyword evidence="3" id="KW-1185">Reference proteome</keyword>
<reference evidence="2 3" key="1">
    <citation type="submission" date="2020-04" db="EMBL/GenBank/DDBJ databases">
        <authorList>
            <person name="De Canck E."/>
        </authorList>
    </citation>
    <scope>NUCLEOTIDE SEQUENCE [LARGE SCALE GENOMIC DNA]</scope>
    <source>
        <strain evidence="2 3">LMG 28138</strain>
    </source>
</reference>
<protein>
    <submittedName>
        <fullName evidence="2">Uncharacterized protein</fullName>
    </submittedName>
</protein>
<dbReference type="RefSeq" id="WP_175104403.1">
    <property type="nucleotide sequence ID" value="NZ_CADIKM010000006.1"/>
</dbReference>
<dbReference type="EMBL" id="CADIKM010000006">
    <property type="protein sequence ID" value="CAB3784357.1"/>
    <property type="molecule type" value="Genomic_DNA"/>
</dbReference>
<accession>A0A6S7BAD7</accession>